<keyword evidence="2" id="KW-1185">Reference proteome</keyword>
<accession>A0ABT0UMH3</accession>
<comment type="caution">
    <text evidence="1">The sequence shown here is derived from an EMBL/GenBank/DDBJ whole genome shotgun (WGS) entry which is preliminary data.</text>
</comment>
<organism evidence="1 2">
    <name type="scientific">Streptomyces albipurpureus</name>
    <dbReference type="NCBI Taxonomy" id="2897419"/>
    <lineage>
        <taxon>Bacteria</taxon>
        <taxon>Bacillati</taxon>
        <taxon>Actinomycetota</taxon>
        <taxon>Actinomycetes</taxon>
        <taxon>Kitasatosporales</taxon>
        <taxon>Streptomycetaceae</taxon>
        <taxon>Streptomyces</taxon>
    </lineage>
</organism>
<sequence length="112" mass="11555">MAEALSAGAAATLRALLIGDDPVRAALRAQIAHTRVSSRCGCGCVTVDLAVDRTAAKAAPVTENPAVEAGYSVPEDAGVMVFTQDGYLSLLELYSTSGEPVTVWPEHGALQL</sequence>
<name>A0ABT0UMH3_9ACTN</name>
<dbReference type="RefSeq" id="WP_250919606.1">
    <property type="nucleotide sequence ID" value="NZ_JAMQAW010000010.1"/>
</dbReference>
<reference evidence="1" key="1">
    <citation type="submission" date="2022-06" db="EMBL/GenBank/DDBJ databases">
        <title>Genome public.</title>
        <authorList>
            <person name="Sun Q."/>
        </authorList>
    </citation>
    <scope>NUCLEOTIDE SEQUENCE</scope>
    <source>
        <strain evidence="1">CWNU-1</strain>
    </source>
</reference>
<evidence type="ECO:0000313" key="2">
    <source>
        <dbReference type="Proteomes" id="UP001431429"/>
    </source>
</evidence>
<protein>
    <submittedName>
        <fullName evidence="1">Uncharacterized protein</fullName>
    </submittedName>
</protein>
<proteinExistence type="predicted"/>
<dbReference type="EMBL" id="JAMQAW010000010">
    <property type="protein sequence ID" value="MCM2389270.1"/>
    <property type="molecule type" value="Genomic_DNA"/>
</dbReference>
<dbReference type="Proteomes" id="UP001431429">
    <property type="component" value="Unassembled WGS sequence"/>
</dbReference>
<evidence type="ECO:0000313" key="1">
    <source>
        <dbReference type="EMBL" id="MCM2389270.1"/>
    </source>
</evidence>
<gene>
    <name evidence="1" type="ORF">NBG84_13345</name>
</gene>